<dbReference type="OrthoDB" id="9770452at2"/>
<dbReference type="GO" id="GO:0010181">
    <property type="term" value="F:FMN binding"/>
    <property type="evidence" value="ECO:0007669"/>
    <property type="project" value="InterPro"/>
</dbReference>
<dbReference type="PANTHER" id="PTHR10578:SF107">
    <property type="entry name" value="2-HYDROXYACID OXIDASE 1"/>
    <property type="match status" value="1"/>
</dbReference>
<dbReference type="NCBIfam" id="NF008398">
    <property type="entry name" value="PRK11197.1"/>
    <property type="match status" value="1"/>
</dbReference>
<feature type="binding site" evidence="7">
    <location>
        <position position="156"/>
    </location>
    <ligand>
        <name>FMN</name>
        <dbReference type="ChEBI" id="CHEBI:58210"/>
    </ligand>
</feature>
<feature type="binding site" evidence="7">
    <location>
        <position position="165"/>
    </location>
    <ligand>
        <name>glyoxylate</name>
        <dbReference type="ChEBI" id="CHEBI:36655"/>
    </ligand>
</feature>
<keyword evidence="10" id="KW-1185">Reference proteome</keyword>
<feature type="binding site" evidence="7">
    <location>
        <position position="128"/>
    </location>
    <ligand>
        <name>FMN</name>
        <dbReference type="ChEBI" id="CHEBI:58210"/>
    </ligand>
</feature>
<reference evidence="9 10" key="1">
    <citation type="submission" date="2018-05" db="EMBL/GenBank/DDBJ databases">
        <title>Genomic Encyclopedia of Type Strains, Phase IV (KMG-IV): sequencing the most valuable type-strain genomes for metagenomic binning, comparative biology and taxonomic classification.</title>
        <authorList>
            <person name="Goeker M."/>
        </authorList>
    </citation>
    <scope>NUCLEOTIDE SEQUENCE [LARGE SCALE GENOMIC DNA]</scope>
    <source>
        <strain evidence="9 10">DSM 16097</strain>
    </source>
</reference>
<accession>A0A316GIS4</accession>
<evidence type="ECO:0000256" key="7">
    <source>
        <dbReference type="PIRSR" id="PIRSR000138-2"/>
    </source>
</evidence>
<comment type="cofactor">
    <cofactor evidence="1">
        <name>FMN</name>
        <dbReference type="ChEBI" id="CHEBI:58210"/>
    </cofactor>
</comment>
<feature type="binding site" evidence="7">
    <location>
        <begin position="307"/>
        <end position="311"/>
    </location>
    <ligand>
        <name>FMN</name>
        <dbReference type="ChEBI" id="CHEBI:58210"/>
    </ligand>
</feature>
<evidence type="ECO:0000256" key="2">
    <source>
        <dbReference type="ARBA" id="ARBA00022630"/>
    </source>
</evidence>
<keyword evidence="2 7" id="KW-0285">Flavoprotein</keyword>
<dbReference type="SUPFAM" id="SSF51395">
    <property type="entry name" value="FMN-linked oxidoreductases"/>
    <property type="match status" value="1"/>
</dbReference>
<gene>
    <name evidence="9" type="ORF">C7455_10370</name>
</gene>
<dbReference type="GO" id="GO:0005886">
    <property type="term" value="C:plasma membrane"/>
    <property type="evidence" value="ECO:0007669"/>
    <property type="project" value="TreeGrafter"/>
</dbReference>
<evidence type="ECO:0000256" key="4">
    <source>
        <dbReference type="ARBA" id="ARBA00023002"/>
    </source>
</evidence>
<feature type="binding site" evidence="7">
    <location>
        <position position="107"/>
    </location>
    <ligand>
        <name>FMN</name>
        <dbReference type="ChEBI" id="CHEBI:58210"/>
    </ligand>
</feature>
<dbReference type="Proteomes" id="UP000245708">
    <property type="component" value="Unassembled WGS sequence"/>
</dbReference>
<keyword evidence="3 7" id="KW-0288">FMN</keyword>
<evidence type="ECO:0000313" key="9">
    <source>
        <dbReference type="EMBL" id="PWK60872.1"/>
    </source>
</evidence>
<feature type="binding site" evidence="7">
    <location>
        <position position="130"/>
    </location>
    <ligand>
        <name>FMN</name>
        <dbReference type="ChEBI" id="CHEBI:58210"/>
    </ligand>
</feature>
<dbReference type="PROSITE" id="PS00557">
    <property type="entry name" value="FMN_HYDROXY_ACID_DH_1"/>
    <property type="match status" value="1"/>
</dbReference>
<feature type="binding site" evidence="7">
    <location>
        <begin position="78"/>
        <end position="80"/>
    </location>
    <ligand>
        <name>FMN</name>
        <dbReference type="ChEBI" id="CHEBI:58210"/>
    </ligand>
</feature>
<dbReference type="FunFam" id="3.20.20.70:FF:000029">
    <property type="entry name" value="L-lactate dehydrogenase"/>
    <property type="match status" value="1"/>
</dbReference>
<evidence type="ECO:0000256" key="5">
    <source>
        <dbReference type="ARBA" id="ARBA00024042"/>
    </source>
</evidence>
<protein>
    <submittedName>
        <fullName evidence="9">L-lactate dehydrogenase (Cytochrome)</fullName>
    </submittedName>
</protein>
<comment type="caution">
    <text evidence="9">The sequence shown here is derived from an EMBL/GenBank/DDBJ whole genome shotgun (WGS) entry which is preliminary data.</text>
</comment>
<dbReference type="InterPro" id="IPR000262">
    <property type="entry name" value="FMN-dep_DH"/>
</dbReference>
<feature type="active site" description="Proton acceptor" evidence="6">
    <location>
        <position position="276"/>
    </location>
</feature>
<sequence>MPVITEIEDLKRIYKRRVPKMFYDYAETGSWTEQTFRENSSDFDEIRLRQRIAVDMAGRTTAAKMVGQDYAMPVALAPVGLCGMQAADGEIKAARAAEKFGVPFTLSTMSICSIEDVASHTTKPFWFQVYTLKDDDFMKRLFARAKDANCSALVITVDLQIMGQRHKDLKNGLSAPPKLTPASILNLATKVPWGLEMLQTKRRFFGNIVGHAKGVTDPTSLGSWTAEAFDPSLDWERIKQFRSWWDGPVILKGILDPEDAKRALDVGADAIVVSNHGGRQLDGALSSIRMLPQIMDAVGDKIEVHLDSGIRSGQDVLKALAIGARGTMIGRAFVYGLGAMGEAGVTRALQVIHKELDTTMALCGERDVAKLGRHNLLLPENFATRWS</sequence>
<feature type="binding site" evidence="7">
    <location>
        <position position="274"/>
    </location>
    <ligand>
        <name>FMN</name>
        <dbReference type="ChEBI" id="CHEBI:58210"/>
    </ligand>
</feature>
<dbReference type="InterPro" id="IPR037396">
    <property type="entry name" value="FMN_HAD"/>
</dbReference>
<dbReference type="GO" id="GO:0016614">
    <property type="term" value="F:oxidoreductase activity, acting on CH-OH group of donors"/>
    <property type="evidence" value="ECO:0007669"/>
    <property type="project" value="UniProtKB-ARBA"/>
</dbReference>
<dbReference type="InterPro" id="IPR012133">
    <property type="entry name" value="Alpha-hydoxy_acid_DH_FMN"/>
</dbReference>
<dbReference type="AlphaFoldDB" id="A0A316GIS4"/>
<feature type="binding site" evidence="7">
    <location>
        <begin position="330"/>
        <end position="331"/>
    </location>
    <ligand>
        <name>FMN</name>
        <dbReference type="ChEBI" id="CHEBI:58210"/>
    </ligand>
</feature>
<dbReference type="InterPro" id="IPR013785">
    <property type="entry name" value="Aldolase_TIM"/>
</dbReference>
<evidence type="ECO:0000259" key="8">
    <source>
        <dbReference type="PROSITE" id="PS51349"/>
    </source>
</evidence>
<evidence type="ECO:0000256" key="3">
    <source>
        <dbReference type="ARBA" id="ARBA00022643"/>
    </source>
</evidence>
<dbReference type="EMBL" id="QGGW01000003">
    <property type="protein sequence ID" value="PWK60872.1"/>
    <property type="molecule type" value="Genomic_DNA"/>
</dbReference>
<feature type="binding site" evidence="7">
    <location>
        <position position="25"/>
    </location>
    <ligand>
        <name>glyoxylate</name>
        <dbReference type="ChEBI" id="CHEBI:36655"/>
    </ligand>
</feature>
<feature type="domain" description="FMN hydroxy acid dehydrogenase" evidence="8">
    <location>
        <begin position="1"/>
        <end position="381"/>
    </location>
</feature>
<dbReference type="CDD" id="cd02809">
    <property type="entry name" value="alpha_hydroxyacid_oxid_FMN"/>
    <property type="match status" value="1"/>
</dbReference>
<comment type="similarity">
    <text evidence="5">Belongs to the FMN-dependent alpha-hydroxy acid dehydrogenase family.</text>
</comment>
<dbReference type="PROSITE" id="PS51349">
    <property type="entry name" value="FMN_HYDROXY_ACID_DH_2"/>
    <property type="match status" value="1"/>
</dbReference>
<feature type="binding site" evidence="7">
    <location>
        <position position="276"/>
    </location>
    <ligand>
        <name>glyoxylate</name>
        <dbReference type="ChEBI" id="CHEBI:36655"/>
    </ligand>
</feature>
<dbReference type="Gene3D" id="3.20.20.70">
    <property type="entry name" value="Aldolase class I"/>
    <property type="match status" value="1"/>
</dbReference>
<proteinExistence type="inferred from homology"/>
<evidence type="ECO:0000256" key="6">
    <source>
        <dbReference type="PIRSR" id="PIRSR000138-1"/>
    </source>
</evidence>
<feature type="binding site" evidence="7">
    <location>
        <position position="252"/>
    </location>
    <ligand>
        <name>FMN</name>
        <dbReference type="ChEBI" id="CHEBI:58210"/>
    </ligand>
</feature>
<feature type="binding site" evidence="7">
    <location>
        <position position="279"/>
    </location>
    <ligand>
        <name>glyoxylate</name>
        <dbReference type="ChEBI" id="CHEBI:36655"/>
    </ligand>
</feature>
<keyword evidence="4" id="KW-0560">Oxidoreductase</keyword>
<dbReference type="PANTHER" id="PTHR10578">
    <property type="entry name" value="S -2-HYDROXY-ACID OXIDASE-RELATED"/>
    <property type="match status" value="1"/>
</dbReference>
<evidence type="ECO:0000256" key="1">
    <source>
        <dbReference type="ARBA" id="ARBA00001917"/>
    </source>
</evidence>
<dbReference type="Pfam" id="PF01070">
    <property type="entry name" value="FMN_dh"/>
    <property type="match status" value="1"/>
</dbReference>
<dbReference type="InterPro" id="IPR008259">
    <property type="entry name" value="FMN_hydac_DH_AS"/>
</dbReference>
<dbReference type="RefSeq" id="WP_109666986.1">
    <property type="nucleotide sequence ID" value="NZ_QGGW01000003.1"/>
</dbReference>
<organism evidence="9 10">
    <name type="scientific">Roseicyclus mahoneyensis</name>
    <dbReference type="NCBI Taxonomy" id="164332"/>
    <lineage>
        <taxon>Bacteria</taxon>
        <taxon>Pseudomonadati</taxon>
        <taxon>Pseudomonadota</taxon>
        <taxon>Alphaproteobacteria</taxon>
        <taxon>Rhodobacterales</taxon>
        <taxon>Roseobacteraceae</taxon>
        <taxon>Roseicyclus</taxon>
    </lineage>
</organism>
<dbReference type="PIRSF" id="PIRSF000138">
    <property type="entry name" value="Al-hdrx_acd_dh"/>
    <property type="match status" value="1"/>
</dbReference>
<evidence type="ECO:0000313" key="10">
    <source>
        <dbReference type="Proteomes" id="UP000245708"/>
    </source>
</evidence>
<name>A0A316GIS4_9RHOB</name>